<proteinExistence type="predicted"/>
<evidence type="ECO:0000313" key="3">
    <source>
        <dbReference type="Proteomes" id="UP000799118"/>
    </source>
</evidence>
<evidence type="ECO:0000256" key="1">
    <source>
        <dbReference type="SAM" id="MobiDB-lite"/>
    </source>
</evidence>
<protein>
    <submittedName>
        <fullName evidence="2">Uncharacterized protein</fullName>
    </submittedName>
</protein>
<reference evidence="2" key="1">
    <citation type="journal article" date="2019" name="Environ. Microbiol.">
        <title>Fungal ecological strategies reflected in gene transcription - a case study of two litter decomposers.</title>
        <authorList>
            <person name="Barbi F."/>
            <person name="Kohler A."/>
            <person name="Barry K."/>
            <person name="Baskaran P."/>
            <person name="Daum C."/>
            <person name="Fauchery L."/>
            <person name="Ihrmark K."/>
            <person name="Kuo A."/>
            <person name="LaButti K."/>
            <person name="Lipzen A."/>
            <person name="Morin E."/>
            <person name="Grigoriev I.V."/>
            <person name="Henrissat B."/>
            <person name="Lindahl B."/>
            <person name="Martin F."/>
        </authorList>
    </citation>
    <scope>NUCLEOTIDE SEQUENCE</scope>
    <source>
        <strain evidence="2">JB14</strain>
    </source>
</reference>
<keyword evidence="3" id="KW-1185">Reference proteome</keyword>
<dbReference type="EMBL" id="ML771095">
    <property type="protein sequence ID" value="KAE9382702.1"/>
    <property type="molecule type" value="Genomic_DNA"/>
</dbReference>
<name>A0A6A4GB32_9AGAR</name>
<organism evidence="2 3">
    <name type="scientific">Gymnopus androsaceus JB14</name>
    <dbReference type="NCBI Taxonomy" id="1447944"/>
    <lineage>
        <taxon>Eukaryota</taxon>
        <taxon>Fungi</taxon>
        <taxon>Dikarya</taxon>
        <taxon>Basidiomycota</taxon>
        <taxon>Agaricomycotina</taxon>
        <taxon>Agaricomycetes</taxon>
        <taxon>Agaricomycetidae</taxon>
        <taxon>Agaricales</taxon>
        <taxon>Marasmiineae</taxon>
        <taxon>Omphalotaceae</taxon>
        <taxon>Gymnopus</taxon>
    </lineage>
</organism>
<gene>
    <name evidence="2" type="ORF">BT96DRAFT_1048515</name>
</gene>
<accession>A0A6A4GB32</accession>
<feature type="region of interest" description="Disordered" evidence="1">
    <location>
        <begin position="244"/>
        <end position="272"/>
    </location>
</feature>
<sequence length="272" mass="30197">MMSVTFDTVHRSRQRLPLNELFKRDSSSVVSIRQDDLLAIAPEYRRKVKENVTSRRIGIDGNLLEDIESTYLLDSAKSLPAAQKHPPDPVAVFFQEFGEAAEGDGFYVAKESASIRGINALVGERSVHCVADNATCNELSISFDPNRRIPLQSANGQTDWTLGVAKDSISWIRPRTTFLLGRPFEILTQARIQNFLSGDQHYTLTDPNTSNSGGPSLQSLESFRDFARKTEGVEVIEKRERGVAYTLEPAPPPPTMVEFDDLNDGDEVPGGR</sequence>
<feature type="compositionally biased region" description="Acidic residues" evidence="1">
    <location>
        <begin position="258"/>
        <end position="272"/>
    </location>
</feature>
<dbReference type="AlphaFoldDB" id="A0A6A4GB32"/>
<dbReference type="OrthoDB" id="5596707at2759"/>
<evidence type="ECO:0000313" key="2">
    <source>
        <dbReference type="EMBL" id="KAE9382702.1"/>
    </source>
</evidence>
<dbReference type="Proteomes" id="UP000799118">
    <property type="component" value="Unassembled WGS sequence"/>
</dbReference>